<accession>A0A7J7IQG2</accession>
<name>A0A7J7IQG2_9RHOD</name>
<feature type="region of interest" description="Disordered" evidence="1">
    <location>
        <begin position="185"/>
        <end position="214"/>
    </location>
</feature>
<evidence type="ECO:0000256" key="1">
    <source>
        <dbReference type="SAM" id="MobiDB-lite"/>
    </source>
</evidence>
<evidence type="ECO:0000313" key="2">
    <source>
        <dbReference type="EMBL" id="KAF6004787.1"/>
    </source>
</evidence>
<proteinExistence type="predicted"/>
<dbReference type="PANTHER" id="PTHR33427:SF1">
    <property type="entry name" value="F6A14.21 PROTEIN"/>
    <property type="match status" value="1"/>
</dbReference>
<evidence type="ECO:0008006" key="4">
    <source>
        <dbReference type="Google" id="ProtNLM"/>
    </source>
</evidence>
<dbReference type="AlphaFoldDB" id="A0A7J7IQG2"/>
<sequence length="214" mass="24379">MSLPGSLESYFQQVVDGAGHSQVARFMETHILHLNAFLARADTYTEKLRDQRRIFSHTDRGICWRSASVVPGRHPRRWRFDRAGNIVCRVLHGCEGPLCYEYDHRTPWSQGGRSDSGNCDVLQTALNRWKSNQQAQHISDALLRRHSRSLSRPLSEAELDVIEYVIYGDILRPDGQRLTELPVLSRTEGPKDHPETVPRVSAKPSTTRHPCGIM</sequence>
<dbReference type="PANTHER" id="PTHR33427">
    <property type="entry name" value="HNH ENDONUCLEASE"/>
    <property type="match status" value="1"/>
</dbReference>
<keyword evidence="3" id="KW-1185">Reference proteome</keyword>
<comment type="caution">
    <text evidence="2">The sequence shown here is derived from an EMBL/GenBank/DDBJ whole genome shotgun (WGS) entry which is preliminary data.</text>
</comment>
<dbReference type="Proteomes" id="UP000530660">
    <property type="component" value="Unassembled WGS sequence"/>
</dbReference>
<dbReference type="EMBL" id="VWRR01000002">
    <property type="protein sequence ID" value="KAF6004787.1"/>
    <property type="molecule type" value="Genomic_DNA"/>
</dbReference>
<protein>
    <recommendedName>
        <fullName evidence="4">HNH nuclease domain-containing protein</fullName>
    </recommendedName>
</protein>
<reference evidence="2 3" key="1">
    <citation type="journal article" date="2020" name="J. Phycol.">
        <title>Comparative genome analysis reveals Cyanidiococcus gen. nov., a new extremophilic red algal genus sister to Cyanidioschyzon (Cyanidioschyzonaceae, Rhodophyta).</title>
        <authorList>
            <person name="Liu S.-L."/>
            <person name="Chiang Y.-R."/>
            <person name="Yoon H.S."/>
            <person name="Fu H.-Y."/>
        </authorList>
    </citation>
    <scope>NUCLEOTIDE SEQUENCE [LARGE SCALE GENOMIC DNA]</scope>
    <source>
        <strain evidence="2 3">THAL066</strain>
    </source>
</reference>
<dbReference type="OrthoDB" id="1883054at2759"/>
<evidence type="ECO:0000313" key="3">
    <source>
        <dbReference type="Proteomes" id="UP000530660"/>
    </source>
</evidence>
<organism evidence="2 3">
    <name type="scientific">Cyanidiococcus yangmingshanensis</name>
    <dbReference type="NCBI Taxonomy" id="2690220"/>
    <lineage>
        <taxon>Eukaryota</taxon>
        <taxon>Rhodophyta</taxon>
        <taxon>Bangiophyceae</taxon>
        <taxon>Cyanidiales</taxon>
        <taxon>Cyanidiaceae</taxon>
        <taxon>Cyanidiococcus</taxon>
    </lineage>
</organism>
<gene>
    <name evidence="2" type="ORF">F1559_001660</name>
</gene>